<keyword evidence="7" id="KW-0472">Membrane</keyword>
<name>A0ABD2R6J4_9SOLN</name>
<keyword evidence="7" id="KW-1133">Transmembrane helix</keyword>
<protein>
    <recommendedName>
        <fullName evidence="10">2-(3-amino-3-carboxypropyl)histidine synthase subunit 2</fullName>
    </recommendedName>
</protein>
<dbReference type="PANTHER" id="PTHR10762">
    <property type="entry name" value="DIPHTHAMIDE BIOSYNTHESIS PROTEIN"/>
    <property type="match status" value="1"/>
</dbReference>
<dbReference type="InterPro" id="IPR016435">
    <property type="entry name" value="DPH1/DPH2"/>
</dbReference>
<dbReference type="SFLD" id="SFLDS00032">
    <property type="entry name" value="Radical_SAM_3-amino-3-carboxyp"/>
    <property type="match status" value="1"/>
</dbReference>
<dbReference type="GO" id="GO:0051536">
    <property type="term" value="F:iron-sulfur cluster binding"/>
    <property type="evidence" value="ECO:0007669"/>
    <property type="project" value="UniProtKB-KW"/>
</dbReference>
<comment type="pathway">
    <text evidence="2">Protein modification; peptidyl-diphthamide biosynthesis.</text>
</comment>
<evidence type="ECO:0000256" key="2">
    <source>
        <dbReference type="ARBA" id="ARBA00005156"/>
    </source>
</evidence>
<dbReference type="AlphaFoldDB" id="A0ABD2R6J4"/>
<gene>
    <name evidence="8" type="ORF">AABB24_037612</name>
</gene>
<dbReference type="PANTHER" id="PTHR10762:SF2">
    <property type="entry name" value="2-(3-AMINO-3-CARBOXYPROPYL)HISTIDINE SYNTHASE SUBUNIT 2"/>
    <property type="match status" value="1"/>
</dbReference>
<evidence type="ECO:0000256" key="7">
    <source>
        <dbReference type="SAM" id="Phobius"/>
    </source>
</evidence>
<evidence type="ECO:0000256" key="3">
    <source>
        <dbReference type="ARBA" id="ARBA00006179"/>
    </source>
</evidence>
<dbReference type="Gene3D" id="3.40.50.11860">
    <property type="entry name" value="Diphthamide synthesis DPH1/DPH2 domain 3"/>
    <property type="match status" value="1"/>
</dbReference>
<proteinExistence type="inferred from homology"/>
<evidence type="ECO:0000256" key="6">
    <source>
        <dbReference type="ARBA" id="ARBA00023014"/>
    </source>
</evidence>
<dbReference type="FunFam" id="3.40.50.11860:FF:000001">
    <property type="entry name" value="2-(3-amino-3-carboxypropyl)histidine synthase subunit 2"/>
    <property type="match status" value="1"/>
</dbReference>
<organism evidence="8 9">
    <name type="scientific">Solanum stoloniferum</name>
    <dbReference type="NCBI Taxonomy" id="62892"/>
    <lineage>
        <taxon>Eukaryota</taxon>
        <taxon>Viridiplantae</taxon>
        <taxon>Streptophyta</taxon>
        <taxon>Embryophyta</taxon>
        <taxon>Tracheophyta</taxon>
        <taxon>Spermatophyta</taxon>
        <taxon>Magnoliopsida</taxon>
        <taxon>eudicotyledons</taxon>
        <taxon>Gunneridae</taxon>
        <taxon>Pentapetalae</taxon>
        <taxon>asterids</taxon>
        <taxon>lamiids</taxon>
        <taxon>Solanales</taxon>
        <taxon>Solanaceae</taxon>
        <taxon>Solanoideae</taxon>
        <taxon>Solaneae</taxon>
        <taxon>Solanum</taxon>
    </lineage>
</organism>
<reference evidence="8 9" key="1">
    <citation type="submission" date="2024-05" db="EMBL/GenBank/DDBJ databases">
        <title>De novo assembly of an allotetraploid wild potato.</title>
        <authorList>
            <person name="Hosaka A.J."/>
        </authorList>
    </citation>
    <scope>NUCLEOTIDE SEQUENCE [LARGE SCALE GENOMIC DNA]</scope>
    <source>
        <tissue evidence="8">Young leaves</tissue>
    </source>
</reference>
<dbReference type="NCBIfam" id="TIGR00322">
    <property type="entry name" value="diphth2_R"/>
    <property type="match status" value="1"/>
</dbReference>
<comment type="cofactor">
    <cofactor evidence="1">
        <name>[4Fe-4S] cluster</name>
        <dbReference type="ChEBI" id="CHEBI:49883"/>
    </cofactor>
</comment>
<evidence type="ECO:0008006" key="10">
    <source>
        <dbReference type="Google" id="ProtNLM"/>
    </source>
</evidence>
<evidence type="ECO:0000256" key="1">
    <source>
        <dbReference type="ARBA" id="ARBA00001966"/>
    </source>
</evidence>
<comment type="similarity">
    <text evidence="3">Belongs to the DPH1/DPH2 family. DPH2 subfamily.</text>
</comment>
<comment type="caution">
    <text evidence="8">The sequence shown here is derived from an EMBL/GenBank/DDBJ whole genome shotgun (WGS) entry which is preliminary data.</text>
</comment>
<accession>A0ABD2R6J4</accession>
<keyword evidence="6" id="KW-0411">Iron-sulfur</keyword>
<evidence type="ECO:0000313" key="8">
    <source>
        <dbReference type="EMBL" id="KAL3327007.1"/>
    </source>
</evidence>
<keyword evidence="9" id="KW-1185">Reference proteome</keyword>
<evidence type="ECO:0000256" key="5">
    <source>
        <dbReference type="ARBA" id="ARBA00023004"/>
    </source>
</evidence>
<sequence length="327" mass="36326">MSPIITPPETFSSMNEQPELSDGQCANVRSTQESNAAYCIGGLTWSLPVGRRMEDYLIFYVGSDDPAFANILMTYNACEIVRYDATEDLLVNDFSQQKRILKRRYFLIEKAKDASIIGILVGTLGVAGYLHMIHQMKDLITRAGKKAYTFVMGRPNPAKLANFPECDIFVYVSCAQTALLDSKEFLAPVITPFEAMIAFGRGSEWTGAYVTEFRDLITSSPMEAKNQSEARFSFIQGGYVEDVEQQEVEEVEDGVSALVNITEKALRVRDKDSQTLMPGTAKSGAEYFAARSYHGLDIHPENNFSEPFLIGKSGRASGYKNETAQQS</sequence>
<keyword evidence="7" id="KW-0812">Transmembrane</keyword>
<dbReference type="EMBL" id="JBJKTR010000022">
    <property type="protein sequence ID" value="KAL3327007.1"/>
    <property type="molecule type" value="Genomic_DNA"/>
</dbReference>
<dbReference type="Pfam" id="PF01866">
    <property type="entry name" value="Diphthamide_syn"/>
    <property type="match status" value="1"/>
</dbReference>
<dbReference type="InterPro" id="IPR042265">
    <property type="entry name" value="DPH1/DPH2_3"/>
</dbReference>
<dbReference type="Proteomes" id="UP001627284">
    <property type="component" value="Unassembled WGS sequence"/>
</dbReference>
<evidence type="ECO:0000313" key="9">
    <source>
        <dbReference type="Proteomes" id="UP001627284"/>
    </source>
</evidence>
<keyword evidence="4" id="KW-0479">Metal-binding</keyword>
<evidence type="ECO:0000256" key="4">
    <source>
        <dbReference type="ARBA" id="ARBA00022723"/>
    </source>
</evidence>
<dbReference type="GO" id="GO:0046872">
    <property type="term" value="F:metal ion binding"/>
    <property type="evidence" value="ECO:0007669"/>
    <property type="project" value="UniProtKB-KW"/>
</dbReference>
<feature type="transmembrane region" description="Helical" evidence="7">
    <location>
        <begin position="114"/>
        <end position="132"/>
    </location>
</feature>
<keyword evidence="5" id="KW-0408">Iron</keyword>